<dbReference type="CDD" id="cd07185">
    <property type="entry name" value="OmpA_C-like"/>
    <property type="match status" value="1"/>
</dbReference>
<dbReference type="InterPro" id="IPR006665">
    <property type="entry name" value="OmpA-like"/>
</dbReference>
<sequence>MSIKSWALPLFLCTVTTSAFANQGEYIKHEGDEYDYRATPLADQIADLKDDDNDGVINARDLCPDTPRGSEIDNDGCGTFIKASQMQQLHILFANDSSAIEPAFLTQIRQMAEFLQGYPSTSIELQGYASKVGRADYNLALSKQRSEAVRDQLIRDGIDPSRVNIVGYGDSVLEAEGEDDISHARNRRVTATVVGYKGEVVKEWTIFTTLPM</sequence>
<evidence type="ECO:0000313" key="14">
    <source>
        <dbReference type="Proteomes" id="UP000216173"/>
    </source>
</evidence>
<evidence type="ECO:0000313" key="13">
    <source>
        <dbReference type="Proteomes" id="UP000053724"/>
    </source>
</evidence>
<dbReference type="Proteomes" id="UP000050491">
    <property type="component" value="Unassembled WGS sequence"/>
</dbReference>
<dbReference type="PATRIC" id="fig|1481663.10.peg.1780"/>
<evidence type="ECO:0000313" key="12">
    <source>
        <dbReference type="Proteomes" id="UP000050491"/>
    </source>
</evidence>
<comment type="subcellular location">
    <subcellularLocation>
        <location evidence="1">Cell outer membrane</location>
    </subcellularLocation>
</comment>
<dbReference type="PANTHER" id="PTHR30329:SF21">
    <property type="entry name" value="LIPOPROTEIN YIAD-RELATED"/>
    <property type="match status" value="1"/>
</dbReference>
<dbReference type="AlphaFoldDB" id="A0A067B9F2"/>
<evidence type="ECO:0000256" key="3">
    <source>
        <dbReference type="ARBA" id="ARBA00023237"/>
    </source>
</evidence>
<reference evidence="12 13" key="2">
    <citation type="journal article" date="2015" name="Genome Biol. Evol.">
        <title>The Dynamics of Genetic Interactions between Vibrio metoecus and Vibrio cholerae, Two Close Relatives Co-Occurring in the Environment.</title>
        <authorList>
            <person name="Orata F.D."/>
            <person name="Kirchberger P.C."/>
            <person name="Meheust R."/>
            <person name="Barlow E.J."/>
            <person name="Tarr C.L."/>
            <person name="Boucher Y."/>
        </authorList>
    </citation>
    <scope>NUCLEOTIDE SEQUENCE [LARGE SCALE GENOMIC DNA]</scope>
    <source>
        <strain evidence="8 13">08-2459</strain>
        <strain evidence="9 12">YB5B04</strain>
    </source>
</reference>
<keyword evidence="11" id="KW-1185">Reference proteome</keyword>
<dbReference type="InterPro" id="IPR028974">
    <property type="entry name" value="TSP_type-3_rpt"/>
</dbReference>
<evidence type="ECO:0000256" key="2">
    <source>
        <dbReference type="ARBA" id="ARBA00023136"/>
    </source>
</evidence>
<dbReference type="RefSeq" id="WP_000023790.1">
    <property type="nucleotide sequence ID" value="NZ_ACZT01000023.1"/>
</dbReference>
<accession>A0A067B9F2</accession>
<dbReference type="InterPro" id="IPR050330">
    <property type="entry name" value="Bact_OuterMem_StrucFunc"/>
</dbReference>
<protein>
    <submittedName>
        <fullName evidence="9">Membrane protein</fullName>
    </submittedName>
</protein>
<comment type="caution">
    <text evidence="9">The sequence shown here is derived from an EMBL/GenBank/DDBJ whole genome shotgun (WGS) entry which is preliminary data.</text>
</comment>
<evidence type="ECO:0000256" key="1">
    <source>
        <dbReference type="ARBA" id="ARBA00004442"/>
    </source>
</evidence>
<feature type="chain" id="PRO_5015027399" evidence="5">
    <location>
        <begin position="22"/>
        <end position="212"/>
    </location>
</feature>
<reference evidence="7 11" key="1">
    <citation type="submission" date="2014-04" db="EMBL/GenBank/DDBJ databases">
        <title>Vibrio metecus sp. nov., a close relative of Vibrio cholerae isolated from coastal brackish ponds and clinical specimens.</title>
        <authorList>
            <person name="Kirchberger P.C."/>
            <person name="Turnsek M."/>
            <person name="Hunt D.E."/>
            <person name="Haley B.J."/>
            <person name="Colwell R."/>
            <person name="Polz M.F."/>
            <person name="Tarr C.L."/>
            <person name="Boucher Y."/>
        </authorList>
    </citation>
    <scope>NUCLEOTIDE SEQUENCE [LARGE SCALE GENOMIC DNA]</scope>
    <source>
        <strain evidence="7">OP3H</strain>
        <strain evidence="11">PPCK-2014</strain>
    </source>
</reference>
<dbReference type="SUPFAM" id="SSF103088">
    <property type="entry name" value="OmpA-like"/>
    <property type="match status" value="1"/>
</dbReference>
<proteinExistence type="predicted"/>
<reference evidence="10" key="3">
    <citation type="submission" date="2017-07" db="EMBL/GenBank/DDBJ databases">
        <authorList>
            <person name="Sun Z.S."/>
            <person name="Albrecht U."/>
            <person name="Echele G."/>
            <person name="Lee C.C."/>
        </authorList>
    </citation>
    <scope>NUCLEOTIDE SEQUENCE [LARGE SCALE GENOMIC DNA]</scope>
    <source>
        <strain evidence="10">OYP9E10</strain>
    </source>
</reference>
<reference evidence="14" key="4">
    <citation type="submission" date="2017-07" db="EMBL/GenBank/DDBJ databases">
        <authorList>
            <person name="Boucher Y."/>
            <person name="Orata F.D."/>
        </authorList>
    </citation>
    <scope>NUCLEOTIDE SEQUENCE [LARGE SCALE GENOMIC DNA]</scope>
    <source>
        <strain evidence="14">OYP9E10</strain>
    </source>
</reference>
<evidence type="ECO:0000313" key="11">
    <source>
        <dbReference type="Proteomes" id="UP000027331"/>
    </source>
</evidence>
<dbReference type="OrthoDB" id="9805832at2"/>
<dbReference type="GO" id="GO:0009279">
    <property type="term" value="C:cell outer membrane"/>
    <property type="evidence" value="ECO:0007669"/>
    <property type="project" value="UniProtKB-SubCell"/>
</dbReference>
<dbReference type="SUPFAM" id="SSF103647">
    <property type="entry name" value="TSP type-3 repeat"/>
    <property type="match status" value="1"/>
</dbReference>
<evidence type="ECO:0000256" key="4">
    <source>
        <dbReference type="PROSITE-ProRule" id="PRU00473"/>
    </source>
</evidence>
<evidence type="ECO:0000313" key="10">
    <source>
        <dbReference type="EMBL" id="PAR20544.1"/>
    </source>
</evidence>
<dbReference type="EMBL" id="LCUF01000007">
    <property type="protein sequence ID" value="KQA23788.1"/>
    <property type="molecule type" value="Genomic_DNA"/>
</dbReference>
<dbReference type="PROSITE" id="PS51123">
    <property type="entry name" value="OMPA_2"/>
    <property type="match status" value="1"/>
</dbReference>
<keyword evidence="5" id="KW-0732">Signal</keyword>
<name>A0A067B9F2_VIBMT</name>
<feature type="signal peptide" evidence="5">
    <location>
        <begin position="1"/>
        <end position="21"/>
    </location>
</feature>
<organism evidence="9 12">
    <name type="scientific">Vibrio metoecus</name>
    <dbReference type="NCBI Taxonomy" id="1481663"/>
    <lineage>
        <taxon>Bacteria</taxon>
        <taxon>Pseudomonadati</taxon>
        <taxon>Pseudomonadota</taxon>
        <taxon>Gammaproteobacteria</taxon>
        <taxon>Vibrionales</taxon>
        <taxon>Vibrionaceae</taxon>
        <taxon>Vibrio</taxon>
    </lineage>
</organism>
<evidence type="ECO:0000259" key="6">
    <source>
        <dbReference type="PROSITE" id="PS51123"/>
    </source>
</evidence>
<dbReference type="EMBL" id="JJMN01000065">
    <property type="protein sequence ID" value="KDO13400.1"/>
    <property type="molecule type" value="Genomic_DNA"/>
</dbReference>
<evidence type="ECO:0000313" key="8">
    <source>
        <dbReference type="EMBL" id="KQA23788.1"/>
    </source>
</evidence>
<dbReference type="EMBL" id="LBGP01000018">
    <property type="protein sequence ID" value="KQA99428.1"/>
    <property type="molecule type" value="Genomic_DNA"/>
</dbReference>
<dbReference type="Proteomes" id="UP000053724">
    <property type="component" value="Unassembled WGS sequence"/>
</dbReference>
<evidence type="ECO:0000256" key="5">
    <source>
        <dbReference type="SAM" id="SignalP"/>
    </source>
</evidence>
<dbReference type="InterPro" id="IPR006664">
    <property type="entry name" value="OMP_bac"/>
</dbReference>
<keyword evidence="3" id="KW-0998">Cell outer membrane</keyword>
<dbReference type="InterPro" id="IPR036737">
    <property type="entry name" value="OmpA-like_sf"/>
</dbReference>
<evidence type="ECO:0000313" key="9">
    <source>
        <dbReference type="EMBL" id="KQA99428.1"/>
    </source>
</evidence>
<keyword evidence="2 4" id="KW-0472">Membrane</keyword>
<feature type="domain" description="OmpA-like" evidence="6">
    <location>
        <begin position="85"/>
        <end position="197"/>
    </location>
</feature>
<dbReference type="Gene3D" id="3.30.1330.60">
    <property type="entry name" value="OmpA-like domain"/>
    <property type="match status" value="1"/>
</dbReference>
<dbReference type="EMBL" id="NMSH01000016">
    <property type="protein sequence ID" value="PAR20544.1"/>
    <property type="molecule type" value="Genomic_DNA"/>
</dbReference>
<dbReference type="Proteomes" id="UP000027331">
    <property type="component" value="Unassembled WGS sequence"/>
</dbReference>
<dbReference type="Proteomes" id="UP000216173">
    <property type="component" value="Unassembled WGS sequence"/>
</dbReference>
<dbReference type="PRINTS" id="PR01021">
    <property type="entry name" value="OMPADOMAIN"/>
</dbReference>
<evidence type="ECO:0000313" key="7">
    <source>
        <dbReference type="EMBL" id="KDO13400.1"/>
    </source>
</evidence>
<gene>
    <name evidence="8" type="ORF">AAY55_07185</name>
    <name evidence="10" type="ORF">CGU03_11245</name>
    <name evidence="7" type="ORF">DP83_17960</name>
    <name evidence="9" type="ORF">XV92_11540</name>
</gene>
<dbReference type="PANTHER" id="PTHR30329">
    <property type="entry name" value="STATOR ELEMENT OF FLAGELLAR MOTOR COMPLEX"/>
    <property type="match status" value="1"/>
</dbReference>
<dbReference type="Pfam" id="PF00691">
    <property type="entry name" value="OmpA"/>
    <property type="match status" value="1"/>
</dbReference>
<dbReference type="Gene3D" id="4.10.1080.10">
    <property type="entry name" value="TSP type-3 repeat"/>
    <property type="match status" value="1"/>
</dbReference>
<dbReference type="GO" id="GO:0005509">
    <property type="term" value="F:calcium ion binding"/>
    <property type="evidence" value="ECO:0007669"/>
    <property type="project" value="InterPro"/>
</dbReference>